<feature type="region of interest" description="Disordered" evidence="1">
    <location>
        <begin position="1"/>
        <end position="65"/>
    </location>
</feature>
<feature type="compositionally biased region" description="Basic and acidic residues" evidence="1">
    <location>
        <begin position="31"/>
        <end position="46"/>
    </location>
</feature>
<sequence>MAEERPTKRRKNKGAPHNPCPSVVAHTGKKIVGERGKGKAKPKELTVGKPGKISGDRKTRRSDPEESLFADGTFLVVTVPEAIKDTITEEDFSNVCAFTDIMKDGISVGALSRLHWFLRYENLDEVHEIVGKEVTFSNELGLKRDMAQEILHYVGDGPRGLFLSSAGPYTDLEIQEMVEKKFSDEKYWMGKKMLGRVQTPKRLLMFEKSQGLYSFELGCGAGFVLRFRAVSRAKICGYCGKEHEGGVGSCLLIQSCSTSSVLLNRLVFLASHCNCVCSYQL</sequence>
<gene>
    <name evidence="2" type="ORF">BLGHR1_15719</name>
</gene>
<reference evidence="2 3" key="1">
    <citation type="submission" date="2017-11" db="EMBL/GenBank/DDBJ databases">
        <authorList>
            <person name="Kracher B."/>
        </authorList>
    </citation>
    <scope>NUCLEOTIDE SEQUENCE [LARGE SCALE GENOMIC DNA]</scope>
    <source>
        <strain evidence="2 3">RACE1</strain>
    </source>
</reference>
<evidence type="ECO:0000313" key="2">
    <source>
        <dbReference type="EMBL" id="SZF04920.1"/>
    </source>
</evidence>
<dbReference type="VEuPathDB" id="FungiDB:BLGHR1_15719"/>
<evidence type="ECO:0000313" key="3">
    <source>
        <dbReference type="Proteomes" id="UP000275772"/>
    </source>
</evidence>
<name>A0A383UZW7_BLUHO</name>
<accession>A0A383UZW7</accession>
<dbReference type="AlphaFoldDB" id="A0A383UZW7"/>
<organism evidence="2 3">
    <name type="scientific">Blumeria hordei</name>
    <name type="common">Barley powdery mildew</name>
    <name type="synonym">Blumeria graminis f. sp. hordei</name>
    <dbReference type="NCBI Taxonomy" id="2867405"/>
    <lineage>
        <taxon>Eukaryota</taxon>
        <taxon>Fungi</taxon>
        <taxon>Dikarya</taxon>
        <taxon>Ascomycota</taxon>
        <taxon>Pezizomycotina</taxon>
        <taxon>Leotiomycetes</taxon>
        <taxon>Erysiphales</taxon>
        <taxon>Erysiphaceae</taxon>
        <taxon>Blumeria</taxon>
    </lineage>
</organism>
<protein>
    <submittedName>
        <fullName evidence="2">Uncharacterized protein</fullName>
    </submittedName>
</protein>
<dbReference type="Proteomes" id="UP000275772">
    <property type="component" value="Unassembled WGS sequence"/>
</dbReference>
<dbReference type="EMBL" id="UNSH01000068">
    <property type="protein sequence ID" value="SZF04920.1"/>
    <property type="molecule type" value="Genomic_DNA"/>
</dbReference>
<proteinExistence type="predicted"/>
<evidence type="ECO:0000256" key="1">
    <source>
        <dbReference type="SAM" id="MobiDB-lite"/>
    </source>
</evidence>
<feature type="compositionally biased region" description="Basic and acidic residues" evidence="1">
    <location>
        <begin position="54"/>
        <end position="64"/>
    </location>
</feature>